<organism evidence="1">
    <name type="scientific">marine sediment metagenome</name>
    <dbReference type="NCBI Taxonomy" id="412755"/>
    <lineage>
        <taxon>unclassified sequences</taxon>
        <taxon>metagenomes</taxon>
        <taxon>ecological metagenomes</taxon>
    </lineage>
</organism>
<sequence length="41" mass="4061">MFRGGLVVVMAIAAIAEAMASESFVPIGISLAIIAVGSAIL</sequence>
<evidence type="ECO:0000313" key="1">
    <source>
        <dbReference type="EMBL" id="KKN94462.1"/>
    </source>
</evidence>
<proteinExistence type="predicted"/>
<dbReference type="EMBL" id="LAZR01000078">
    <property type="protein sequence ID" value="KKN94462.1"/>
    <property type="molecule type" value="Genomic_DNA"/>
</dbReference>
<accession>A0A0F9V445</accession>
<dbReference type="AlphaFoldDB" id="A0A0F9V445"/>
<reference evidence="1" key="1">
    <citation type="journal article" date="2015" name="Nature">
        <title>Complex archaea that bridge the gap between prokaryotes and eukaryotes.</title>
        <authorList>
            <person name="Spang A."/>
            <person name="Saw J.H."/>
            <person name="Jorgensen S.L."/>
            <person name="Zaremba-Niedzwiedzka K."/>
            <person name="Martijn J."/>
            <person name="Lind A.E."/>
            <person name="van Eijk R."/>
            <person name="Schleper C."/>
            <person name="Guy L."/>
            <person name="Ettema T.J."/>
        </authorList>
    </citation>
    <scope>NUCLEOTIDE SEQUENCE</scope>
</reference>
<comment type="caution">
    <text evidence="1">The sequence shown here is derived from an EMBL/GenBank/DDBJ whole genome shotgun (WGS) entry which is preliminary data.</text>
</comment>
<name>A0A0F9V445_9ZZZZ</name>
<gene>
    <name evidence="1" type="ORF">LCGC14_0188100</name>
</gene>
<protein>
    <submittedName>
        <fullName evidence="1">Uncharacterized protein</fullName>
    </submittedName>
</protein>